<dbReference type="SUPFAM" id="SSF56935">
    <property type="entry name" value="Porins"/>
    <property type="match status" value="1"/>
</dbReference>
<comment type="similarity">
    <text evidence="2">Belongs to the OmpP1/FadL family.</text>
</comment>
<feature type="chain" id="PRO_5014774220" evidence="8">
    <location>
        <begin position="24"/>
        <end position="428"/>
    </location>
</feature>
<evidence type="ECO:0000256" key="1">
    <source>
        <dbReference type="ARBA" id="ARBA00004571"/>
    </source>
</evidence>
<dbReference type="GO" id="GO:0009279">
    <property type="term" value="C:cell outer membrane"/>
    <property type="evidence" value="ECO:0007669"/>
    <property type="project" value="UniProtKB-SubCell"/>
</dbReference>
<comment type="caution">
    <text evidence="9">The sequence shown here is derived from an EMBL/GenBank/DDBJ whole genome shotgun (WGS) entry which is preliminary data.</text>
</comment>
<evidence type="ECO:0000256" key="6">
    <source>
        <dbReference type="ARBA" id="ARBA00023136"/>
    </source>
</evidence>
<dbReference type="GO" id="GO:0015483">
    <property type="term" value="F:long-chain fatty acid transporting porin activity"/>
    <property type="evidence" value="ECO:0007669"/>
    <property type="project" value="TreeGrafter"/>
</dbReference>
<dbReference type="Gene3D" id="2.40.160.60">
    <property type="entry name" value="Outer membrane protein transport protein (OMPP1/FadL/TodX)"/>
    <property type="match status" value="1"/>
</dbReference>
<evidence type="ECO:0000313" key="10">
    <source>
        <dbReference type="Proteomes" id="UP000233553"/>
    </source>
</evidence>
<dbReference type="EMBL" id="PISJ01000030">
    <property type="protein sequence ID" value="PKF31062.1"/>
    <property type="molecule type" value="Genomic_DNA"/>
</dbReference>
<dbReference type="Proteomes" id="UP000233553">
    <property type="component" value="Unassembled WGS sequence"/>
</dbReference>
<accession>A0A2N0W999</accession>
<keyword evidence="7" id="KW-0998">Cell outer membrane</keyword>
<dbReference type="Pfam" id="PF03349">
    <property type="entry name" value="Toluene_X"/>
    <property type="match status" value="1"/>
</dbReference>
<reference evidence="9 10" key="1">
    <citation type="submission" date="2017-12" db="EMBL/GenBank/DDBJ databases">
        <title>Draft Genome sequences of multiple microbial strains isolated from spacecraft associated surfaces.</title>
        <authorList>
            <person name="Seuylemezian A."/>
            <person name="Vaishampayan P."/>
            <person name="Venkateswaran K."/>
        </authorList>
    </citation>
    <scope>NUCLEOTIDE SEQUENCE [LARGE SCALE GENOMIC DNA]</scope>
    <source>
        <strain evidence="9 10">2P01AA</strain>
    </source>
</reference>
<evidence type="ECO:0000256" key="8">
    <source>
        <dbReference type="SAM" id="SignalP"/>
    </source>
</evidence>
<dbReference type="PANTHER" id="PTHR35093:SF8">
    <property type="entry name" value="OUTER MEMBRANE PROTEIN NMB0088-RELATED"/>
    <property type="match status" value="1"/>
</dbReference>
<evidence type="ECO:0000256" key="3">
    <source>
        <dbReference type="ARBA" id="ARBA00022452"/>
    </source>
</evidence>
<dbReference type="InterPro" id="IPR005017">
    <property type="entry name" value="OMPP1/FadL/TodX"/>
</dbReference>
<evidence type="ECO:0000256" key="5">
    <source>
        <dbReference type="ARBA" id="ARBA00022729"/>
    </source>
</evidence>
<comment type="subcellular location">
    <subcellularLocation>
        <location evidence="1">Cell outer membrane</location>
        <topology evidence="1">Multi-pass membrane protein</topology>
    </subcellularLocation>
</comment>
<keyword evidence="3" id="KW-1134">Transmembrane beta strand</keyword>
<name>A0A2N0W999_9GAMM</name>
<evidence type="ECO:0000256" key="4">
    <source>
        <dbReference type="ARBA" id="ARBA00022692"/>
    </source>
</evidence>
<evidence type="ECO:0000256" key="2">
    <source>
        <dbReference type="ARBA" id="ARBA00008163"/>
    </source>
</evidence>
<proteinExistence type="inferred from homology"/>
<keyword evidence="5 8" id="KW-0732">Signal</keyword>
<feature type="signal peptide" evidence="8">
    <location>
        <begin position="1"/>
        <end position="23"/>
    </location>
</feature>
<protein>
    <submittedName>
        <fullName evidence="9">Transporter</fullName>
    </submittedName>
</protein>
<evidence type="ECO:0000313" key="9">
    <source>
        <dbReference type="EMBL" id="PKF31062.1"/>
    </source>
</evidence>
<dbReference type="PANTHER" id="PTHR35093">
    <property type="entry name" value="OUTER MEMBRANE PROTEIN NMB0088-RELATED"/>
    <property type="match status" value="1"/>
</dbReference>
<keyword evidence="4" id="KW-0812">Transmembrane</keyword>
<sequence>MIGPLKSKFIFLIALSPVSLTYASGVFVDTQTAAGVGYAFAGSSALAQNASVVAYNPAAMMGLNSGHYLSGSASYVDAQTNFKGEKNSSISPIVPTGSVEASIERKFTVPSAQYVYRSEQPFAVGMSVSPLYGNKGEWNEDFVGRYKGLKTEVTGVNVNTSLAYEINPKLMIGLGLNYLDFDATLTRKAAPLINTNPPVYLGDAQGELKGDGHGWAGNIGVFLRPTENLDIGLTYRSETSLKLDGSLTVTTPAAKLVNPATVEIKMPQSASLAGAYRFTPQWTALAELTWYDWSVLPAFSAVNPNNNAVVYEEQLNFKDGLRSSLGALYQITPATQLRVGMAYDQSVVESSSDRTVRFPDTDRIWVSLGAGFQVTQNLGIDVGYSHIFANEATIESPTVVAGKPSMQTLTGSFDTDADIFSLQLNYKF</sequence>
<evidence type="ECO:0000256" key="7">
    <source>
        <dbReference type="ARBA" id="ARBA00023237"/>
    </source>
</evidence>
<organism evidence="9 10">
    <name type="scientific">Acinetobacter proteolyticus</name>
    <dbReference type="NCBI Taxonomy" id="1776741"/>
    <lineage>
        <taxon>Bacteria</taxon>
        <taxon>Pseudomonadati</taxon>
        <taxon>Pseudomonadota</taxon>
        <taxon>Gammaproteobacteria</taxon>
        <taxon>Moraxellales</taxon>
        <taxon>Moraxellaceae</taxon>
        <taxon>Acinetobacter</taxon>
    </lineage>
</organism>
<gene>
    <name evidence="9" type="ORF">CW311_20985</name>
</gene>
<dbReference type="RefSeq" id="WP_101237742.1">
    <property type="nucleotide sequence ID" value="NZ_PISJ01000030.1"/>
</dbReference>
<keyword evidence="6" id="KW-0472">Membrane</keyword>
<dbReference type="AlphaFoldDB" id="A0A2N0W999"/>